<evidence type="ECO:0000256" key="1">
    <source>
        <dbReference type="SAM" id="MobiDB-lite"/>
    </source>
</evidence>
<sequence length="189" mass="22341">MNSSLRKIVKSRTRARGEAVLITTEVYESKLAEAKAKSTKRKSAPSKVVPAKKKKPMSYQIPRVRALRPFRKFALHINFFMTACSSRKSVDLARRKRRFFHVVQNRWRPSFQWNFLLSYSYYYLGSEAKAYIAGGSKKEKSQIPRVRALRPFRKFALHINFFMTACSSRKSVDLARRKRRFFHVVQNRW</sequence>
<dbReference type="Proteomes" id="UP000479190">
    <property type="component" value="Unassembled WGS sequence"/>
</dbReference>
<name>A0A6H5I2N8_9HYME</name>
<evidence type="ECO:0000313" key="2">
    <source>
        <dbReference type="EMBL" id="CAB0030805.1"/>
    </source>
</evidence>
<feature type="compositionally biased region" description="Basic residues" evidence="1">
    <location>
        <begin position="37"/>
        <end position="52"/>
    </location>
</feature>
<dbReference type="AlphaFoldDB" id="A0A6H5I2N8"/>
<organism evidence="2 3">
    <name type="scientific">Trichogramma brassicae</name>
    <dbReference type="NCBI Taxonomy" id="86971"/>
    <lineage>
        <taxon>Eukaryota</taxon>
        <taxon>Metazoa</taxon>
        <taxon>Ecdysozoa</taxon>
        <taxon>Arthropoda</taxon>
        <taxon>Hexapoda</taxon>
        <taxon>Insecta</taxon>
        <taxon>Pterygota</taxon>
        <taxon>Neoptera</taxon>
        <taxon>Endopterygota</taxon>
        <taxon>Hymenoptera</taxon>
        <taxon>Apocrita</taxon>
        <taxon>Proctotrupomorpha</taxon>
        <taxon>Chalcidoidea</taxon>
        <taxon>Trichogrammatidae</taxon>
        <taxon>Trichogramma</taxon>
    </lineage>
</organism>
<proteinExistence type="predicted"/>
<gene>
    <name evidence="2" type="ORF">TBRA_LOCUS2792</name>
</gene>
<reference evidence="2 3" key="1">
    <citation type="submission" date="2020-02" db="EMBL/GenBank/DDBJ databases">
        <authorList>
            <person name="Ferguson B K."/>
        </authorList>
    </citation>
    <scope>NUCLEOTIDE SEQUENCE [LARGE SCALE GENOMIC DNA]</scope>
</reference>
<protein>
    <submittedName>
        <fullName evidence="2">Uncharacterized protein</fullName>
    </submittedName>
</protein>
<keyword evidence="3" id="KW-1185">Reference proteome</keyword>
<evidence type="ECO:0000313" key="3">
    <source>
        <dbReference type="Proteomes" id="UP000479190"/>
    </source>
</evidence>
<dbReference type="EMBL" id="CADCXV010000546">
    <property type="protein sequence ID" value="CAB0030805.1"/>
    <property type="molecule type" value="Genomic_DNA"/>
</dbReference>
<feature type="region of interest" description="Disordered" evidence="1">
    <location>
        <begin position="33"/>
        <end position="52"/>
    </location>
</feature>
<accession>A0A6H5I2N8</accession>
<feature type="non-terminal residue" evidence="2">
    <location>
        <position position="189"/>
    </location>
</feature>